<accession>A0A0P0WW27</accession>
<protein>
    <submittedName>
        <fullName evidence="2">Os06g0306201 protein</fullName>
    </submittedName>
</protein>
<dbReference type="PaxDb" id="39947-A0A0P0WW27"/>
<feature type="region of interest" description="Disordered" evidence="1">
    <location>
        <begin position="355"/>
        <end position="385"/>
    </location>
</feature>
<reference evidence="2 3" key="2">
    <citation type="journal article" date="2013" name="Plant Cell Physiol.">
        <title>Rice Annotation Project Database (RAP-DB): an integrative and interactive database for rice genomics.</title>
        <authorList>
            <person name="Sakai H."/>
            <person name="Lee S.S."/>
            <person name="Tanaka T."/>
            <person name="Numa H."/>
            <person name="Kim J."/>
            <person name="Kawahara Y."/>
            <person name="Wakimoto H."/>
            <person name="Yang C.C."/>
            <person name="Iwamoto M."/>
            <person name="Abe T."/>
            <person name="Yamada Y."/>
            <person name="Muto A."/>
            <person name="Inokuchi H."/>
            <person name="Ikemura T."/>
            <person name="Matsumoto T."/>
            <person name="Sasaki T."/>
            <person name="Itoh T."/>
        </authorList>
    </citation>
    <scope>NUCLEOTIDE SEQUENCE [LARGE SCALE GENOMIC DNA]</scope>
    <source>
        <strain evidence="3">cv. Nipponbare</strain>
    </source>
</reference>
<feature type="non-terminal residue" evidence="2">
    <location>
        <position position="1"/>
    </location>
</feature>
<proteinExistence type="predicted"/>
<dbReference type="eggNOG" id="ENOG502SXGP">
    <property type="taxonomic scope" value="Eukaryota"/>
</dbReference>
<gene>
    <name evidence="2" type="ordered locus">Os06g0306201</name>
    <name evidence="2" type="ORF">OSNPB_060306201</name>
</gene>
<feature type="compositionally biased region" description="Basic and acidic residues" evidence="1">
    <location>
        <begin position="224"/>
        <end position="247"/>
    </location>
</feature>
<dbReference type="Gramene" id="Os06t0306201-00">
    <property type="protein sequence ID" value="Os06t0306201-00"/>
    <property type="gene ID" value="Os06g0306201"/>
</dbReference>
<feature type="compositionally biased region" description="Acidic residues" evidence="1">
    <location>
        <begin position="136"/>
        <end position="145"/>
    </location>
</feature>
<organism evidence="2 3">
    <name type="scientific">Oryza sativa subsp. japonica</name>
    <name type="common">Rice</name>
    <dbReference type="NCBI Taxonomy" id="39947"/>
    <lineage>
        <taxon>Eukaryota</taxon>
        <taxon>Viridiplantae</taxon>
        <taxon>Streptophyta</taxon>
        <taxon>Embryophyta</taxon>
        <taxon>Tracheophyta</taxon>
        <taxon>Spermatophyta</taxon>
        <taxon>Magnoliopsida</taxon>
        <taxon>Liliopsida</taxon>
        <taxon>Poales</taxon>
        <taxon>Poaceae</taxon>
        <taxon>BOP clade</taxon>
        <taxon>Oryzoideae</taxon>
        <taxon>Oryzeae</taxon>
        <taxon>Oryzinae</taxon>
        <taxon>Oryza</taxon>
        <taxon>Oryza sativa</taxon>
    </lineage>
</organism>
<evidence type="ECO:0000313" key="3">
    <source>
        <dbReference type="Proteomes" id="UP000059680"/>
    </source>
</evidence>
<sequence length="385" mass="42096">TDLLRGDVVDHLRRSLLRVPDDGQRQAAGVHRREREAPDVLVQEDHDPEEVELEHGAVAEPERHRRDDDLALAGEVVARVEHVVRRRRRVPLHGEPEPVPEQRVRLRREVGEDGAGVEEGAAASEHGRRHRQDVPADVDGDELDEVEGRELRLPQHRRVLRRAGVGGRRRADGEVPRRAVAGRQAVGEDGAERRGGLRRQRELAAAEAEEAVDAAEVAEVARAAPEREAGERPGGGERERVAREDAGGGRAVAVADEVEAGGVVLAAQVAGGRALGLAAVHGGVGGRLGRVEQRVLLRVAVAGGAARLALHPRQVAAGVEDERGRLRRRAEADGDDELQRVEVGPRAVRDCHGRCRRRRHRHGRNGWHGRRRRRVRSEGGGGRRG</sequence>
<feature type="compositionally biased region" description="Basic residues" evidence="1">
    <location>
        <begin position="355"/>
        <end position="375"/>
    </location>
</feature>
<keyword evidence="3" id="KW-1185">Reference proteome</keyword>
<dbReference type="Proteomes" id="UP000059680">
    <property type="component" value="Chromosome 6"/>
</dbReference>
<dbReference type="FunCoup" id="A0A0P0WW27">
    <property type="interactions" value="27"/>
</dbReference>
<feature type="non-terminal residue" evidence="2">
    <location>
        <position position="385"/>
    </location>
</feature>
<feature type="compositionally biased region" description="Basic and acidic residues" evidence="1">
    <location>
        <begin position="53"/>
        <end position="68"/>
    </location>
</feature>
<dbReference type="OMA" id="RERVTHE"/>
<evidence type="ECO:0000313" key="2">
    <source>
        <dbReference type="EMBL" id="BAS97410.1"/>
    </source>
</evidence>
<dbReference type="AlphaFoldDB" id="A0A0P0WW27"/>
<name>A0A0P0WW27_ORYSJ</name>
<feature type="region of interest" description="Disordered" evidence="1">
    <location>
        <begin position="110"/>
        <end position="150"/>
    </location>
</feature>
<feature type="region of interest" description="Disordered" evidence="1">
    <location>
        <begin position="164"/>
        <end position="198"/>
    </location>
</feature>
<reference evidence="3" key="1">
    <citation type="journal article" date="2005" name="Nature">
        <title>The map-based sequence of the rice genome.</title>
        <authorList>
            <consortium name="International rice genome sequencing project (IRGSP)"/>
            <person name="Matsumoto T."/>
            <person name="Wu J."/>
            <person name="Kanamori H."/>
            <person name="Katayose Y."/>
            <person name="Fujisawa M."/>
            <person name="Namiki N."/>
            <person name="Mizuno H."/>
            <person name="Yamamoto K."/>
            <person name="Antonio B.A."/>
            <person name="Baba T."/>
            <person name="Sakata K."/>
            <person name="Nagamura Y."/>
            <person name="Aoki H."/>
            <person name="Arikawa K."/>
            <person name="Arita K."/>
            <person name="Bito T."/>
            <person name="Chiden Y."/>
            <person name="Fujitsuka N."/>
            <person name="Fukunaka R."/>
            <person name="Hamada M."/>
            <person name="Harada C."/>
            <person name="Hayashi A."/>
            <person name="Hijishita S."/>
            <person name="Honda M."/>
            <person name="Hosokawa S."/>
            <person name="Ichikawa Y."/>
            <person name="Idonuma A."/>
            <person name="Iijima M."/>
            <person name="Ikeda M."/>
            <person name="Ikeno M."/>
            <person name="Ito K."/>
            <person name="Ito S."/>
            <person name="Ito T."/>
            <person name="Ito Y."/>
            <person name="Ito Y."/>
            <person name="Iwabuchi A."/>
            <person name="Kamiya K."/>
            <person name="Karasawa W."/>
            <person name="Kurita K."/>
            <person name="Katagiri S."/>
            <person name="Kikuta A."/>
            <person name="Kobayashi H."/>
            <person name="Kobayashi N."/>
            <person name="Machita K."/>
            <person name="Maehara T."/>
            <person name="Masukawa M."/>
            <person name="Mizubayashi T."/>
            <person name="Mukai Y."/>
            <person name="Nagasaki H."/>
            <person name="Nagata Y."/>
            <person name="Naito S."/>
            <person name="Nakashima M."/>
            <person name="Nakama Y."/>
            <person name="Nakamichi Y."/>
            <person name="Nakamura M."/>
            <person name="Meguro A."/>
            <person name="Negishi M."/>
            <person name="Ohta I."/>
            <person name="Ohta T."/>
            <person name="Okamoto M."/>
            <person name="Ono N."/>
            <person name="Saji S."/>
            <person name="Sakaguchi M."/>
            <person name="Sakai K."/>
            <person name="Shibata M."/>
            <person name="Shimokawa T."/>
            <person name="Song J."/>
            <person name="Takazaki Y."/>
            <person name="Terasawa K."/>
            <person name="Tsugane M."/>
            <person name="Tsuji K."/>
            <person name="Ueda S."/>
            <person name="Waki K."/>
            <person name="Yamagata H."/>
            <person name="Yamamoto M."/>
            <person name="Yamamoto S."/>
            <person name="Yamane H."/>
            <person name="Yoshiki S."/>
            <person name="Yoshihara R."/>
            <person name="Yukawa K."/>
            <person name="Zhong H."/>
            <person name="Yano M."/>
            <person name="Yuan Q."/>
            <person name="Ouyang S."/>
            <person name="Liu J."/>
            <person name="Jones K.M."/>
            <person name="Gansberger K."/>
            <person name="Moffat K."/>
            <person name="Hill J."/>
            <person name="Bera J."/>
            <person name="Fadrosh D."/>
            <person name="Jin S."/>
            <person name="Johri S."/>
            <person name="Kim M."/>
            <person name="Overton L."/>
            <person name="Reardon M."/>
            <person name="Tsitrin T."/>
            <person name="Vuong H."/>
            <person name="Weaver B."/>
            <person name="Ciecko A."/>
            <person name="Tallon L."/>
            <person name="Jackson J."/>
            <person name="Pai G."/>
            <person name="Aken S.V."/>
            <person name="Utterback T."/>
            <person name="Reidmuller S."/>
            <person name="Feldblyum T."/>
            <person name="Hsiao J."/>
            <person name="Zismann V."/>
            <person name="Iobst S."/>
            <person name="de Vazeille A.R."/>
            <person name="Buell C.R."/>
            <person name="Ying K."/>
            <person name="Li Y."/>
            <person name="Lu T."/>
            <person name="Huang Y."/>
            <person name="Zhao Q."/>
            <person name="Feng Q."/>
            <person name="Zhang L."/>
            <person name="Zhu J."/>
            <person name="Weng Q."/>
            <person name="Mu J."/>
            <person name="Lu Y."/>
            <person name="Fan D."/>
            <person name="Liu Y."/>
            <person name="Guan J."/>
            <person name="Zhang Y."/>
            <person name="Yu S."/>
            <person name="Liu X."/>
            <person name="Zhang Y."/>
            <person name="Hong G."/>
            <person name="Han B."/>
            <person name="Choisne N."/>
            <person name="Demange N."/>
            <person name="Orjeda G."/>
            <person name="Samain S."/>
            <person name="Cattolico L."/>
            <person name="Pelletier E."/>
            <person name="Couloux A."/>
            <person name="Segurens B."/>
            <person name="Wincker P."/>
            <person name="D'Hont A."/>
            <person name="Scarpelli C."/>
            <person name="Weissenbach J."/>
            <person name="Salanoubat M."/>
            <person name="Quetier F."/>
            <person name="Yu Y."/>
            <person name="Kim H.R."/>
            <person name="Rambo T."/>
            <person name="Currie J."/>
            <person name="Collura K."/>
            <person name="Luo M."/>
            <person name="Yang T."/>
            <person name="Ammiraju J.S.S."/>
            <person name="Engler F."/>
            <person name="Soderlund C."/>
            <person name="Wing R.A."/>
            <person name="Palmer L.E."/>
            <person name="de la Bastide M."/>
            <person name="Spiegel L."/>
            <person name="Nascimento L."/>
            <person name="Zutavern T."/>
            <person name="O'Shaughnessy A."/>
            <person name="Dike S."/>
            <person name="Dedhia N."/>
            <person name="Preston R."/>
            <person name="Balija V."/>
            <person name="McCombie W.R."/>
            <person name="Chow T."/>
            <person name="Chen H."/>
            <person name="Chung M."/>
            <person name="Chen C."/>
            <person name="Shaw J."/>
            <person name="Wu H."/>
            <person name="Hsiao K."/>
            <person name="Chao Y."/>
            <person name="Chu M."/>
            <person name="Cheng C."/>
            <person name="Hour A."/>
            <person name="Lee P."/>
            <person name="Lin S."/>
            <person name="Lin Y."/>
            <person name="Liou J."/>
            <person name="Liu S."/>
            <person name="Hsing Y."/>
            <person name="Raghuvanshi S."/>
            <person name="Mohanty A."/>
            <person name="Bharti A.K."/>
            <person name="Gaur A."/>
            <person name="Gupta V."/>
            <person name="Kumar D."/>
            <person name="Ravi V."/>
            <person name="Vij S."/>
            <person name="Kapur A."/>
            <person name="Khurana P."/>
            <person name="Khurana P."/>
            <person name="Khurana J.P."/>
            <person name="Tyagi A.K."/>
            <person name="Gaikwad K."/>
            <person name="Singh A."/>
            <person name="Dalal V."/>
            <person name="Srivastava S."/>
            <person name="Dixit A."/>
            <person name="Pal A.K."/>
            <person name="Ghazi I.A."/>
            <person name="Yadav M."/>
            <person name="Pandit A."/>
            <person name="Bhargava A."/>
            <person name="Sureshbabu K."/>
            <person name="Batra K."/>
            <person name="Sharma T.R."/>
            <person name="Mohapatra T."/>
            <person name="Singh N.K."/>
            <person name="Messing J."/>
            <person name="Nelson A.B."/>
            <person name="Fuks G."/>
            <person name="Kavchok S."/>
            <person name="Keizer G."/>
            <person name="Linton E."/>
            <person name="Llaca V."/>
            <person name="Song R."/>
            <person name="Tanyolac B."/>
            <person name="Young S."/>
            <person name="Ho-Il K."/>
            <person name="Hahn J.H."/>
            <person name="Sangsakoo G."/>
            <person name="Vanavichit A."/>
            <person name="de Mattos Luiz.A.T."/>
            <person name="Zimmer P.D."/>
            <person name="Malone G."/>
            <person name="Dellagostin O."/>
            <person name="de Oliveira A.C."/>
            <person name="Bevan M."/>
            <person name="Bancroft I."/>
            <person name="Minx P."/>
            <person name="Cordum H."/>
            <person name="Wilson R."/>
            <person name="Cheng Z."/>
            <person name="Jin W."/>
            <person name="Jiang J."/>
            <person name="Leong S.A."/>
            <person name="Iwama H."/>
            <person name="Gojobori T."/>
            <person name="Itoh T."/>
            <person name="Niimura Y."/>
            <person name="Fujii Y."/>
            <person name="Habara T."/>
            <person name="Sakai H."/>
            <person name="Sato Y."/>
            <person name="Wilson G."/>
            <person name="Kumar K."/>
            <person name="McCouch S."/>
            <person name="Juretic N."/>
            <person name="Hoen D."/>
            <person name="Wright S."/>
            <person name="Bruskiewich R."/>
            <person name="Bureau T."/>
            <person name="Miyao A."/>
            <person name="Hirochika H."/>
            <person name="Nishikawa T."/>
            <person name="Kadowaki K."/>
            <person name="Sugiura M."/>
            <person name="Burr B."/>
            <person name="Sasaki T."/>
        </authorList>
    </citation>
    <scope>NUCLEOTIDE SEQUENCE [LARGE SCALE GENOMIC DNA]</scope>
    <source>
        <strain evidence="3">cv. Nipponbare</strain>
    </source>
</reference>
<feature type="region of interest" description="Disordered" evidence="1">
    <location>
        <begin position="219"/>
        <end position="248"/>
    </location>
</feature>
<reference evidence="2 3" key="3">
    <citation type="journal article" date="2013" name="Rice">
        <title>Improvement of the Oryza sativa Nipponbare reference genome using next generation sequence and optical map data.</title>
        <authorList>
            <person name="Kawahara Y."/>
            <person name="de la Bastide M."/>
            <person name="Hamilton J.P."/>
            <person name="Kanamori H."/>
            <person name="McCombie W.R."/>
            <person name="Ouyang S."/>
            <person name="Schwartz D.C."/>
            <person name="Tanaka T."/>
            <person name="Wu J."/>
            <person name="Zhou S."/>
            <person name="Childs K.L."/>
            <person name="Davidson R.M."/>
            <person name="Lin H."/>
            <person name="Quesada-Ocampo L."/>
            <person name="Vaillancourt B."/>
            <person name="Sakai H."/>
            <person name="Lee S.S."/>
            <person name="Kim J."/>
            <person name="Numa H."/>
            <person name="Itoh T."/>
            <person name="Buell C.R."/>
            <person name="Matsumoto T."/>
        </authorList>
    </citation>
    <scope>NUCLEOTIDE SEQUENCE [LARGE SCALE GENOMIC DNA]</scope>
    <source>
        <strain evidence="3">cv. Nipponbare</strain>
    </source>
</reference>
<feature type="region of interest" description="Disordered" evidence="1">
    <location>
        <begin position="20"/>
        <end position="68"/>
    </location>
</feature>
<evidence type="ECO:0000256" key="1">
    <source>
        <dbReference type="SAM" id="MobiDB-lite"/>
    </source>
</evidence>
<dbReference type="InParanoid" id="A0A0P0WW27"/>
<dbReference type="EMBL" id="AP014962">
    <property type="protein sequence ID" value="BAS97410.1"/>
    <property type="molecule type" value="Genomic_DNA"/>
</dbReference>